<keyword evidence="3" id="KW-1185">Reference proteome</keyword>
<feature type="chain" id="PRO_5034140386" description="Secreted protein" evidence="1">
    <location>
        <begin position="25"/>
        <end position="71"/>
    </location>
</feature>
<keyword evidence="1" id="KW-0732">Signal</keyword>
<gene>
    <name evidence="2" type="ORF">AOQ84DRAFT_355015</name>
</gene>
<dbReference type="Proteomes" id="UP000250140">
    <property type="component" value="Unassembled WGS sequence"/>
</dbReference>
<accession>A0A8E2EZD7</accession>
<feature type="signal peptide" evidence="1">
    <location>
        <begin position="1"/>
        <end position="24"/>
    </location>
</feature>
<protein>
    <recommendedName>
        <fullName evidence="4">Secreted protein</fullName>
    </recommendedName>
</protein>
<evidence type="ECO:0000256" key="1">
    <source>
        <dbReference type="SAM" id="SignalP"/>
    </source>
</evidence>
<sequence>MPAPCWLHANSMLALCCCSMLVTKSPWLPASCSKLRSSKLQILHPARHAPCYRGCRASQKHLSLFLISVMP</sequence>
<evidence type="ECO:0008006" key="4">
    <source>
        <dbReference type="Google" id="ProtNLM"/>
    </source>
</evidence>
<dbReference type="EMBL" id="KV749890">
    <property type="protein sequence ID" value="OCL07346.1"/>
    <property type="molecule type" value="Genomic_DNA"/>
</dbReference>
<name>A0A8E2EZD7_9PEZI</name>
<dbReference type="AlphaFoldDB" id="A0A8E2EZD7"/>
<evidence type="ECO:0000313" key="2">
    <source>
        <dbReference type="EMBL" id="OCL07346.1"/>
    </source>
</evidence>
<proteinExistence type="predicted"/>
<reference evidence="2 3" key="1">
    <citation type="journal article" date="2016" name="Nat. Commun.">
        <title>Ectomycorrhizal ecology is imprinted in the genome of the dominant symbiotic fungus Cenococcum geophilum.</title>
        <authorList>
            <consortium name="DOE Joint Genome Institute"/>
            <person name="Peter M."/>
            <person name="Kohler A."/>
            <person name="Ohm R.A."/>
            <person name="Kuo A."/>
            <person name="Krutzmann J."/>
            <person name="Morin E."/>
            <person name="Arend M."/>
            <person name="Barry K.W."/>
            <person name="Binder M."/>
            <person name="Choi C."/>
            <person name="Clum A."/>
            <person name="Copeland A."/>
            <person name="Grisel N."/>
            <person name="Haridas S."/>
            <person name="Kipfer T."/>
            <person name="LaButti K."/>
            <person name="Lindquist E."/>
            <person name="Lipzen A."/>
            <person name="Maire R."/>
            <person name="Meier B."/>
            <person name="Mihaltcheva S."/>
            <person name="Molinier V."/>
            <person name="Murat C."/>
            <person name="Poggeler S."/>
            <person name="Quandt C.A."/>
            <person name="Sperisen C."/>
            <person name="Tritt A."/>
            <person name="Tisserant E."/>
            <person name="Crous P.W."/>
            <person name="Henrissat B."/>
            <person name="Nehls U."/>
            <person name="Egli S."/>
            <person name="Spatafora J.W."/>
            <person name="Grigoriev I.V."/>
            <person name="Martin F.M."/>
        </authorList>
    </citation>
    <scope>NUCLEOTIDE SEQUENCE [LARGE SCALE GENOMIC DNA]</scope>
    <source>
        <strain evidence="2 3">CBS 207.34</strain>
    </source>
</reference>
<evidence type="ECO:0000313" key="3">
    <source>
        <dbReference type="Proteomes" id="UP000250140"/>
    </source>
</evidence>
<organism evidence="2 3">
    <name type="scientific">Glonium stellatum</name>
    <dbReference type="NCBI Taxonomy" id="574774"/>
    <lineage>
        <taxon>Eukaryota</taxon>
        <taxon>Fungi</taxon>
        <taxon>Dikarya</taxon>
        <taxon>Ascomycota</taxon>
        <taxon>Pezizomycotina</taxon>
        <taxon>Dothideomycetes</taxon>
        <taxon>Pleosporomycetidae</taxon>
        <taxon>Gloniales</taxon>
        <taxon>Gloniaceae</taxon>
        <taxon>Glonium</taxon>
    </lineage>
</organism>